<dbReference type="RefSeq" id="XP_043032949.1">
    <property type="nucleotide sequence ID" value="XM_043182391.1"/>
</dbReference>
<dbReference type="GeneID" id="66104688"/>
<dbReference type="AlphaFoldDB" id="A0A9P7VEW9"/>
<dbReference type="Gene3D" id="3.40.50.1460">
    <property type="match status" value="1"/>
</dbReference>
<dbReference type="EMBL" id="MU250594">
    <property type="protein sequence ID" value="KAG7439449.1"/>
    <property type="molecule type" value="Genomic_DNA"/>
</dbReference>
<dbReference type="Proteomes" id="UP000812287">
    <property type="component" value="Unassembled WGS sequence"/>
</dbReference>
<feature type="non-terminal residue" evidence="1">
    <location>
        <position position="97"/>
    </location>
</feature>
<comment type="caution">
    <text evidence="1">The sequence shown here is derived from an EMBL/GenBank/DDBJ whole genome shotgun (WGS) entry which is preliminary data.</text>
</comment>
<keyword evidence="2" id="KW-1185">Reference proteome</keyword>
<gene>
    <name evidence="1" type="ORF">BT62DRAFT_828717</name>
</gene>
<proteinExistence type="predicted"/>
<name>A0A9P7VEW9_9AGAR</name>
<evidence type="ECO:0000313" key="2">
    <source>
        <dbReference type="Proteomes" id="UP000812287"/>
    </source>
</evidence>
<protein>
    <submittedName>
        <fullName evidence="1">Uncharacterized protein</fullName>
    </submittedName>
</protein>
<organism evidence="1 2">
    <name type="scientific">Guyanagaster necrorhizus</name>
    <dbReference type="NCBI Taxonomy" id="856835"/>
    <lineage>
        <taxon>Eukaryota</taxon>
        <taxon>Fungi</taxon>
        <taxon>Dikarya</taxon>
        <taxon>Basidiomycota</taxon>
        <taxon>Agaricomycotina</taxon>
        <taxon>Agaricomycetes</taxon>
        <taxon>Agaricomycetidae</taxon>
        <taxon>Agaricales</taxon>
        <taxon>Marasmiineae</taxon>
        <taxon>Physalacriaceae</taxon>
        <taxon>Guyanagaster</taxon>
    </lineage>
</organism>
<sequence length="97" mass="10785">VSDALFYDLTNNKEIERGDNIIIYYGGHGSCHYCADHFLDSRCSNVSCPTEALCPIDRDTQDAGGKWIPDISDRELNSLFVQISLAKGHNITFIADC</sequence>
<feature type="non-terminal residue" evidence="1">
    <location>
        <position position="1"/>
    </location>
</feature>
<accession>A0A9P7VEW9</accession>
<evidence type="ECO:0000313" key="1">
    <source>
        <dbReference type="EMBL" id="KAG7439449.1"/>
    </source>
</evidence>
<reference evidence="1" key="1">
    <citation type="submission" date="2020-11" db="EMBL/GenBank/DDBJ databases">
        <title>Adaptations for nitrogen fixation in a non-lichenized fungal sporocarp promotes dispersal by wood-feeding termites.</title>
        <authorList>
            <consortium name="DOE Joint Genome Institute"/>
            <person name="Koch R.A."/>
            <person name="Yoon G."/>
            <person name="Arayal U."/>
            <person name="Lail K."/>
            <person name="Amirebrahimi M."/>
            <person name="Labutti K."/>
            <person name="Lipzen A."/>
            <person name="Riley R."/>
            <person name="Barry K."/>
            <person name="Henrissat B."/>
            <person name="Grigoriev I.V."/>
            <person name="Herr J.R."/>
            <person name="Aime M.C."/>
        </authorList>
    </citation>
    <scope>NUCLEOTIDE SEQUENCE</scope>
    <source>
        <strain evidence="1">MCA 3950</strain>
    </source>
</reference>
<dbReference type="OrthoDB" id="3223806at2759"/>